<dbReference type="PROSITE" id="PS51257">
    <property type="entry name" value="PROKAR_LIPOPROTEIN"/>
    <property type="match status" value="1"/>
</dbReference>
<evidence type="ECO:0000313" key="1">
    <source>
        <dbReference type="EMBL" id="MBI3129114.1"/>
    </source>
</evidence>
<dbReference type="InterPro" id="IPR007485">
    <property type="entry name" value="LPS_assembly_LptE"/>
</dbReference>
<gene>
    <name evidence="1" type="ORF">HYZ11_16025</name>
</gene>
<dbReference type="Pfam" id="PF04390">
    <property type="entry name" value="LptE"/>
    <property type="match status" value="1"/>
</dbReference>
<evidence type="ECO:0000313" key="2">
    <source>
        <dbReference type="Proteomes" id="UP000782312"/>
    </source>
</evidence>
<organism evidence="1 2">
    <name type="scientific">Tectimicrobiota bacterium</name>
    <dbReference type="NCBI Taxonomy" id="2528274"/>
    <lineage>
        <taxon>Bacteria</taxon>
        <taxon>Pseudomonadati</taxon>
        <taxon>Nitrospinota/Tectimicrobiota group</taxon>
        <taxon>Candidatus Tectimicrobiota</taxon>
    </lineage>
</organism>
<comment type="caution">
    <text evidence="1">The sequence shown here is derived from an EMBL/GenBank/DDBJ whole genome shotgun (WGS) entry which is preliminary data.</text>
</comment>
<dbReference type="Proteomes" id="UP000782312">
    <property type="component" value="Unassembled WGS sequence"/>
</dbReference>
<dbReference type="Gene3D" id="3.30.160.150">
    <property type="entry name" value="Lipoprotein like domain"/>
    <property type="match status" value="1"/>
</dbReference>
<sequence length="175" mass="19194">MRRFWVGGRGMLLAALLAFLGGCGYTLEGTRRPASLGDARSIAIPLIQNYTREPELDVTLTNSVRQRFLLDGRLRLADLADADLVLDAAVSEYRLDPIGFSGADQVRRFRILIRTRVLLRDTQRGRIILNQEIDSEAEYDIAAAIGGSQQARTGAIGAAATQFAEDLLSLILEGF</sequence>
<reference evidence="1" key="1">
    <citation type="submission" date="2020-07" db="EMBL/GenBank/DDBJ databases">
        <title>Huge and variable diversity of episymbiotic CPR bacteria and DPANN archaea in groundwater ecosystems.</title>
        <authorList>
            <person name="He C.Y."/>
            <person name="Keren R."/>
            <person name="Whittaker M."/>
            <person name="Farag I.F."/>
            <person name="Doudna J."/>
            <person name="Cate J.H.D."/>
            <person name="Banfield J.F."/>
        </authorList>
    </citation>
    <scope>NUCLEOTIDE SEQUENCE</scope>
    <source>
        <strain evidence="1">NC_groundwater_763_Ag_S-0.2um_68_21</strain>
    </source>
</reference>
<name>A0A932MN91_UNCTE</name>
<dbReference type="EMBL" id="JACPUR010000038">
    <property type="protein sequence ID" value="MBI3129114.1"/>
    <property type="molecule type" value="Genomic_DNA"/>
</dbReference>
<protein>
    <recommendedName>
        <fullName evidence="3">LPS-assembly lipoprotein LptE</fullName>
    </recommendedName>
</protein>
<accession>A0A932MN91</accession>
<dbReference type="AlphaFoldDB" id="A0A932MN91"/>
<evidence type="ECO:0008006" key="3">
    <source>
        <dbReference type="Google" id="ProtNLM"/>
    </source>
</evidence>
<proteinExistence type="predicted"/>
<dbReference type="GO" id="GO:0019867">
    <property type="term" value="C:outer membrane"/>
    <property type="evidence" value="ECO:0007669"/>
    <property type="project" value="InterPro"/>
</dbReference>
<dbReference type="GO" id="GO:0043165">
    <property type="term" value="P:Gram-negative-bacterium-type cell outer membrane assembly"/>
    <property type="evidence" value="ECO:0007669"/>
    <property type="project" value="InterPro"/>
</dbReference>